<comment type="caution">
    <text evidence="1">The sequence shown here is derived from an EMBL/GenBank/DDBJ whole genome shotgun (WGS) entry which is preliminary data.</text>
</comment>
<dbReference type="RefSeq" id="WP_110702031.1">
    <property type="nucleotide sequence ID" value="NZ_QJRO01000014.1"/>
</dbReference>
<dbReference type="AlphaFoldDB" id="A0A2V4IBB5"/>
<reference evidence="1 2" key="1">
    <citation type="submission" date="2018-06" db="EMBL/GenBank/DDBJ databases">
        <title>Pseudomonas diversity within urban Lake Michigan freshwaters.</title>
        <authorList>
            <person name="Batrich M."/>
            <person name="Hatzopoulos T."/>
            <person name="Putonti C."/>
        </authorList>
    </citation>
    <scope>NUCLEOTIDE SEQUENCE [LARGE SCALE GENOMIC DNA]</scope>
    <source>
        <strain evidence="1 2">LBp-160603</strain>
    </source>
</reference>
<accession>A0A2V4IBB5</accession>
<dbReference type="Proteomes" id="UP000247620">
    <property type="component" value="Unassembled WGS sequence"/>
</dbReference>
<proteinExistence type="predicted"/>
<evidence type="ECO:0000313" key="1">
    <source>
        <dbReference type="EMBL" id="PYB78597.1"/>
    </source>
</evidence>
<sequence length="164" mass="18256">MSKIVHFTDFSLLPGAHNQHERLNGWRLYNQYGGVSFPKHPKDDSKFVLYNNSNWGADLRPGIIMYKVISGYAPGTQVKFLMSASYGSNNNPPRLSVRYGMQIVIPERRLTADFFNHVGEFVVEGDGVILAIENAVAESAGNDLYISQLSISVNDEEINDSASK</sequence>
<organism evidence="1 2">
    <name type="scientific">Pseudomonas soli</name>
    <dbReference type="NCBI Taxonomy" id="1306993"/>
    <lineage>
        <taxon>Bacteria</taxon>
        <taxon>Pseudomonadati</taxon>
        <taxon>Pseudomonadota</taxon>
        <taxon>Gammaproteobacteria</taxon>
        <taxon>Pseudomonadales</taxon>
        <taxon>Pseudomonadaceae</taxon>
        <taxon>Pseudomonas</taxon>
    </lineage>
</organism>
<protein>
    <submittedName>
        <fullName evidence="1">Uncharacterized protein</fullName>
    </submittedName>
</protein>
<dbReference type="EMBL" id="QJRO01000014">
    <property type="protein sequence ID" value="PYB78597.1"/>
    <property type="molecule type" value="Genomic_DNA"/>
</dbReference>
<evidence type="ECO:0000313" key="2">
    <source>
        <dbReference type="Proteomes" id="UP000247620"/>
    </source>
</evidence>
<name>A0A2V4IBB5_9PSED</name>
<gene>
    <name evidence="1" type="ORF">DMX07_18710</name>
</gene>